<evidence type="ECO:0000313" key="4">
    <source>
        <dbReference type="Proteomes" id="UP000199181"/>
    </source>
</evidence>
<feature type="chain" id="PRO_5011692334" description="Outer membrane protein beta-barrel domain-containing protein" evidence="2">
    <location>
        <begin position="25"/>
        <end position="196"/>
    </location>
</feature>
<dbReference type="Proteomes" id="UP000199181">
    <property type="component" value="Unassembled WGS sequence"/>
</dbReference>
<accession>A0A1I0A031</accession>
<evidence type="ECO:0000313" key="3">
    <source>
        <dbReference type="EMBL" id="SES87408.1"/>
    </source>
</evidence>
<organism evidence="3 4">
    <name type="scientific">Stigmatella erecta</name>
    <dbReference type="NCBI Taxonomy" id="83460"/>
    <lineage>
        <taxon>Bacteria</taxon>
        <taxon>Pseudomonadati</taxon>
        <taxon>Myxococcota</taxon>
        <taxon>Myxococcia</taxon>
        <taxon>Myxococcales</taxon>
        <taxon>Cystobacterineae</taxon>
        <taxon>Archangiaceae</taxon>
        <taxon>Stigmatella</taxon>
    </lineage>
</organism>
<feature type="region of interest" description="Disordered" evidence="1">
    <location>
        <begin position="31"/>
        <end position="51"/>
    </location>
</feature>
<dbReference type="EMBL" id="FOIJ01000001">
    <property type="protein sequence ID" value="SES87408.1"/>
    <property type="molecule type" value="Genomic_DNA"/>
</dbReference>
<evidence type="ECO:0000256" key="2">
    <source>
        <dbReference type="SAM" id="SignalP"/>
    </source>
</evidence>
<dbReference type="AlphaFoldDB" id="A0A1I0A031"/>
<protein>
    <recommendedName>
        <fullName evidence="5">Outer membrane protein beta-barrel domain-containing protein</fullName>
    </recommendedName>
</protein>
<proteinExistence type="predicted"/>
<evidence type="ECO:0008006" key="5">
    <source>
        <dbReference type="Google" id="ProtNLM"/>
    </source>
</evidence>
<name>A0A1I0A031_9BACT</name>
<keyword evidence="4" id="KW-1185">Reference proteome</keyword>
<evidence type="ECO:0000256" key="1">
    <source>
        <dbReference type="SAM" id="MobiDB-lite"/>
    </source>
</evidence>
<gene>
    <name evidence="3" type="ORF">SAMN05443639_101495</name>
</gene>
<dbReference type="RefSeq" id="WP_093515380.1">
    <property type="nucleotide sequence ID" value="NZ_FOIJ01000001.1"/>
</dbReference>
<sequence length="196" mass="20581">MRRTQLPFRCLLLVAVLGGGLAAAEEPAGTVEGAWEGPPRNYGNLRAGASTSSRRPSICLELSPLARLGLEACGTGSGFLHHDPEPTLTHFRANLTLTSWKTRLGWLQPRLSAGFAELQVGEDGAGFDFSDTGPTGVETAGPELGASVRALFPLSSSLELVGELGVSAAYFRAAPSLIKPQNRFQPSASFTLGVGF</sequence>
<keyword evidence="2" id="KW-0732">Signal</keyword>
<feature type="signal peptide" evidence="2">
    <location>
        <begin position="1"/>
        <end position="24"/>
    </location>
</feature>
<reference evidence="4" key="1">
    <citation type="submission" date="2016-10" db="EMBL/GenBank/DDBJ databases">
        <authorList>
            <person name="Varghese N."/>
            <person name="Submissions S."/>
        </authorList>
    </citation>
    <scope>NUCLEOTIDE SEQUENCE [LARGE SCALE GENOMIC DNA]</scope>
    <source>
        <strain evidence="4">DSM 16858</strain>
    </source>
</reference>